<dbReference type="EMBL" id="JH817333">
    <property type="protein sequence ID" value="EKC37652.1"/>
    <property type="molecule type" value="Genomic_DNA"/>
</dbReference>
<evidence type="ECO:0000313" key="1">
    <source>
        <dbReference type="EMBL" id="EKC37652.1"/>
    </source>
</evidence>
<sequence length="73" mass="8069">MLTTKSMCVGERPHCPCSAMEGLGVQQNTNTQKVRYGQDGGLVLITSARDAPCLINEMWTGMTRDMTVYPVFQ</sequence>
<reference evidence="1" key="1">
    <citation type="journal article" date="2012" name="Nature">
        <title>The oyster genome reveals stress adaptation and complexity of shell formation.</title>
        <authorList>
            <person name="Zhang G."/>
            <person name="Fang X."/>
            <person name="Guo X."/>
            <person name="Li L."/>
            <person name="Luo R."/>
            <person name="Xu F."/>
            <person name="Yang P."/>
            <person name="Zhang L."/>
            <person name="Wang X."/>
            <person name="Qi H."/>
            <person name="Xiong Z."/>
            <person name="Que H."/>
            <person name="Xie Y."/>
            <person name="Holland P.W."/>
            <person name="Paps J."/>
            <person name="Zhu Y."/>
            <person name="Wu F."/>
            <person name="Chen Y."/>
            <person name="Wang J."/>
            <person name="Peng C."/>
            <person name="Meng J."/>
            <person name="Yang L."/>
            <person name="Liu J."/>
            <person name="Wen B."/>
            <person name="Zhang N."/>
            <person name="Huang Z."/>
            <person name="Zhu Q."/>
            <person name="Feng Y."/>
            <person name="Mount A."/>
            <person name="Hedgecock D."/>
            <person name="Xu Z."/>
            <person name="Liu Y."/>
            <person name="Domazet-Loso T."/>
            <person name="Du Y."/>
            <person name="Sun X."/>
            <person name="Zhang S."/>
            <person name="Liu B."/>
            <person name="Cheng P."/>
            <person name="Jiang X."/>
            <person name="Li J."/>
            <person name="Fan D."/>
            <person name="Wang W."/>
            <person name="Fu W."/>
            <person name="Wang T."/>
            <person name="Wang B."/>
            <person name="Zhang J."/>
            <person name="Peng Z."/>
            <person name="Li Y."/>
            <person name="Li N."/>
            <person name="Wang J."/>
            <person name="Chen M."/>
            <person name="He Y."/>
            <person name="Tan F."/>
            <person name="Song X."/>
            <person name="Zheng Q."/>
            <person name="Huang R."/>
            <person name="Yang H."/>
            <person name="Du X."/>
            <person name="Chen L."/>
            <person name="Yang M."/>
            <person name="Gaffney P.M."/>
            <person name="Wang S."/>
            <person name="Luo L."/>
            <person name="She Z."/>
            <person name="Ming Y."/>
            <person name="Huang W."/>
            <person name="Zhang S."/>
            <person name="Huang B."/>
            <person name="Zhang Y."/>
            <person name="Qu T."/>
            <person name="Ni P."/>
            <person name="Miao G."/>
            <person name="Wang J."/>
            <person name="Wang Q."/>
            <person name="Steinberg C.E."/>
            <person name="Wang H."/>
            <person name="Li N."/>
            <person name="Qian L."/>
            <person name="Zhang G."/>
            <person name="Li Y."/>
            <person name="Yang H."/>
            <person name="Liu X."/>
            <person name="Wang J."/>
            <person name="Yin Y."/>
            <person name="Wang J."/>
        </authorList>
    </citation>
    <scope>NUCLEOTIDE SEQUENCE [LARGE SCALE GENOMIC DNA]</scope>
    <source>
        <strain evidence="1">05x7-T-G4-1.051#20</strain>
    </source>
</reference>
<proteinExistence type="predicted"/>
<dbReference type="InParanoid" id="K1QLF4"/>
<accession>K1QLF4</accession>
<name>K1QLF4_MAGGI</name>
<gene>
    <name evidence="1" type="ORF">CGI_10024206</name>
</gene>
<organism evidence="1">
    <name type="scientific">Magallana gigas</name>
    <name type="common">Pacific oyster</name>
    <name type="synonym">Crassostrea gigas</name>
    <dbReference type="NCBI Taxonomy" id="29159"/>
    <lineage>
        <taxon>Eukaryota</taxon>
        <taxon>Metazoa</taxon>
        <taxon>Spiralia</taxon>
        <taxon>Lophotrochozoa</taxon>
        <taxon>Mollusca</taxon>
        <taxon>Bivalvia</taxon>
        <taxon>Autobranchia</taxon>
        <taxon>Pteriomorphia</taxon>
        <taxon>Ostreida</taxon>
        <taxon>Ostreoidea</taxon>
        <taxon>Ostreidae</taxon>
        <taxon>Magallana</taxon>
    </lineage>
</organism>
<dbReference type="AlphaFoldDB" id="K1QLF4"/>
<dbReference type="HOGENOM" id="CLU_201376_0_0_1"/>
<protein>
    <submittedName>
        <fullName evidence="1">Uncharacterized protein</fullName>
    </submittedName>
</protein>